<accession>A0A0F9WP34</accession>
<dbReference type="GeneID" id="36320671"/>
<evidence type="ECO:0000313" key="2">
    <source>
        <dbReference type="EMBL" id="KKO74753.1"/>
    </source>
</evidence>
<name>A0A0F9WP34_9MICR</name>
<dbReference type="CDD" id="cd00076">
    <property type="entry name" value="HFD_SF"/>
    <property type="match status" value="1"/>
</dbReference>
<dbReference type="Pfam" id="PF10406">
    <property type="entry name" value="TAF8_C"/>
    <property type="match status" value="1"/>
</dbReference>
<dbReference type="RefSeq" id="XP_024330495.1">
    <property type="nucleotide sequence ID" value="XM_024475724.1"/>
</dbReference>
<dbReference type="VEuPathDB" id="MicrosporidiaDB:NCER_100670"/>
<dbReference type="OrthoDB" id="2193813at2759"/>
<dbReference type="InterPro" id="IPR019473">
    <property type="entry name" value="TFIID_su8_C"/>
</dbReference>
<evidence type="ECO:0000313" key="3">
    <source>
        <dbReference type="Proteomes" id="UP000034350"/>
    </source>
</evidence>
<dbReference type="CDD" id="cd08049">
    <property type="entry name" value="TAF8"/>
    <property type="match status" value="1"/>
</dbReference>
<organism evidence="2 3">
    <name type="scientific">Vairimorpha ceranae</name>
    <dbReference type="NCBI Taxonomy" id="40302"/>
    <lineage>
        <taxon>Eukaryota</taxon>
        <taxon>Fungi</taxon>
        <taxon>Fungi incertae sedis</taxon>
        <taxon>Microsporidia</taxon>
        <taxon>Nosematidae</taxon>
        <taxon>Vairimorpha</taxon>
    </lineage>
</organism>
<gene>
    <name evidence="2" type="ORF">AAJ76_4700018438</name>
</gene>
<reference evidence="2 3" key="1">
    <citation type="journal article" date="2015" name="Environ. Microbiol.">
        <title>Genome analyses suggest the presence of polyploidy and recent human-driven expansions in eight global populations of the honeybee pathogen Nosema ceranae.</title>
        <authorList>
            <person name="Pelin A."/>
            <person name="Selman M."/>
            <person name="Aris-Brosou S."/>
            <person name="Farinelli L."/>
            <person name="Corradi N."/>
        </authorList>
    </citation>
    <scope>NUCLEOTIDE SEQUENCE [LARGE SCALE GENOMIC DNA]</scope>
    <source>
        <strain evidence="2 3">PA08 1199</strain>
    </source>
</reference>
<dbReference type="OMA" id="IHIYDFM"/>
<dbReference type="AlphaFoldDB" id="A0A0F9WP34"/>
<proteinExistence type="predicted"/>
<sequence length="170" mass="20013">MKEIINHIIVKFLNCNGFDLADKKAVLLINEALDLYISSILKILNSHTFHSRKQCANIWDFVSLLNFKNLKIENNIKPVLYPSVQKNNIEEFKSPLSTYLERYIHIYDFMPSFPPTHTFRQTYIKNKEKEDRSQKVKTRLEQSLRAEKNLLRLIKGSGSLPSFVNYLHKK</sequence>
<dbReference type="VEuPathDB" id="MicrosporidiaDB:G9O61_00g011210"/>
<comment type="caution">
    <text evidence="2">The sequence shown here is derived from an EMBL/GenBank/DDBJ whole genome shotgun (WGS) entry which is preliminary data.</text>
</comment>
<protein>
    <submittedName>
        <fullName evidence="2">Abc-type multidrug transport atpase and permease component</fullName>
    </submittedName>
</protein>
<dbReference type="Proteomes" id="UP000034350">
    <property type="component" value="Unassembled WGS sequence"/>
</dbReference>
<feature type="domain" description="Transcription factor TFIID subunit 8 C-terminal" evidence="1">
    <location>
        <begin position="105"/>
        <end position="153"/>
    </location>
</feature>
<keyword evidence="3" id="KW-1185">Reference proteome</keyword>
<evidence type="ECO:0000259" key="1">
    <source>
        <dbReference type="Pfam" id="PF10406"/>
    </source>
</evidence>
<dbReference type="EMBL" id="JPQZ01000047">
    <property type="protein sequence ID" value="KKO74753.1"/>
    <property type="molecule type" value="Genomic_DNA"/>
</dbReference>
<dbReference type="VEuPathDB" id="MicrosporidiaDB:AAJ76_4700018438"/>